<sequence>MPADSPPQRGESALSYRNRRFAAISGTDFYFSFKEESL</sequence>
<dbReference type="Proteomes" id="UP000006462">
    <property type="component" value="Unassembled WGS sequence"/>
</dbReference>
<accession>A0ABP2HVH5</accession>
<organism evidence="1 2">
    <name type="scientific">Pyramidobacter piscolens W5455</name>
    <dbReference type="NCBI Taxonomy" id="352165"/>
    <lineage>
        <taxon>Bacteria</taxon>
        <taxon>Thermotogati</taxon>
        <taxon>Synergistota</taxon>
        <taxon>Synergistia</taxon>
        <taxon>Synergistales</taxon>
        <taxon>Dethiosulfovibrionaceae</taxon>
        <taxon>Pyramidobacter</taxon>
    </lineage>
</organism>
<reference evidence="1 2" key="1">
    <citation type="submission" date="2009-12" db="EMBL/GenBank/DDBJ databases">
        <authorList>
            <person name="Shrivastava S."/>
            <person name="Madupu R."/>
            <person name="Durkin A.S."/>
            <person name="Torralba M."/>
            <person name="Methe B."/>
            <person name="Sutton G.G."/>
            <person name="Strausberg R.L."/>
            <person name="Nelson K.E."/>
        </authorList>
    </citation>
    <scope>NUCLEOTIDE SEQUENCE [LARGE SCALE GENOMIC DNA]</scope>
    <source>
        <strain evidence="1 2">W5455</strain>
    </source>
</reference>
<name>A0ABP2HVH5_9BACT</name>
<protein>
    <submittedName>
        <fullName evidence="1">Uncharacterized protein</fullName>
    </submittedName>
</protein>
<gene>
    <name evidence="1" type="ORF">HMPREF7215_2096</name>
</gene>
<comment type="caution">
    <text evidence="1">The sequence shown here is derived from an EMBL/GenBank/DDBJ whole genome shotgun (WGS) entry which is preliminary data.</text>
</comment>
<keyword evidence="2" id="KW-1185">Reference proteome</keyword>
<evidence type="ECO:0000313" key="1">
    <source>
        <dbReference type="EMBL" id="EFB90460.1"/>
    </source>
</evidence>
<proteinExistence type="predicted"/>
<evidence type="ECO:0000313" key="2">
    <source>
        <dbReference type="Proteomes" id="UP000006462"/>
    </source>
</evidence>
<dbReference type="EMBL" id="ADFP01000079">
    <property type="protein sequence ID" value="EFB90460.1"/>
    <property type="molecule type" value="Genomic_DNA"/>
</dbReference>